<dbReference type="AlphaFoldDB" id="A0A1F5EVC7"/>
<comment type="subcellular location">
    <subcellularLocation>
        <location evidence="1">Cell membrane</location>
        <topology evidence="1">Multi-pass membrane protein</topology>
    </subcellularLocation>
</comment>
<evidence type="ECO:0000256" key="5">
    <source>
        <dbReference type="ARBA" id="ARBA00022692"/>
    </source>
</evidence>
<dbReference type="Proteomes" id="UP000177979">
    <property type="component" value="Unassembled WGS sequence"/>
</dbReference>
<feature type="transmembrane region" description="Helical" evidence="8">
    <location>
        <begin position="321"/>
        <end position="341"/>
    </location>
</feature>
<gene>
    <name evidence="10" type="ORF">A2703_00020</name>
</gene>
<dbReference type="EMBL" id="MFAG01000035">
    <property type="protein sequence ID" value="OGD71332.1"/>
    <property type="molecule type" value="Genomic_DNA"/>
</dbReference>
<dbReference type="GO" id="GO:0009103">
    <property type="term" value="P:lipopolysaccharide biosynthetic process"/>
    <property type="evidence" value="ECO:0007669"/>
    <property type="project" value="UniProtKB-ARBA"/>
</dbReference>
<dbReference type="InterPro" id="IPR050297">
    <property type="entry name" value="LipidA_mod_glycosyltrf_83"/>
</dbReference>
<keyword evidence="5 8" id="KW-0812">Transmembrane</keyword>
<protein>
    <recommendedName>
        <fullName evidence="9">Glycosyltransferase RgtA/B/C/D-like domain-containing protein</fullName>
    </recommendedName>
</protein>
<keyword evidence="3" id="KW-0328">Glycosyltransferase</keyword>
<evidence type="ECO:0000256" key="8">
    <source>
        <dbReference type="SAM" id="Phobius"/>
    </source>
</evidence>
<feature type="transmembrane region" description="Helical" evidence="8">
    <location>
        <begin position="168"/>
        <end position="186"/>
    </location>
</feature>
<dbReference type="PANTHER" id="PTHR33908">
    <property type="entry name" value="MANNOSYLTRANSFERASE YKCB-RELATED"/>
    <property type="match status" value="1"/>
</dbReference>
<dbReference type="PANTHER" id="PTHR33908:SF11">
    <property type="entry name" value="MEMBRANE PROTEIN"/>
    <property type="match status" value="1"/>
</dbReference>
<evidence type="ECO:0000256" key="6">
    <source>
        <dbReference type="ARBA" id="ARBA00022989"/>
    </source>
</evidence>
<evidence type="ECO:0000256" key="1">
    <source>
        <dbReference type="ARBA" id="ARBA00004651"/>
    </source>
</evidence>
<proteinExistence type="predicted"/>
<keyword evidence="4" id="KW-0808">Transferase</keyword>
<evidence type="ECO:0000313" key="10">
    <source>
        <dbReference type="EMBL" id="OGD71332.1"/>
    </source>
</evidence>
<sequence>MNARKILTVIAIAIFLTLLYSHNLLDVPTGLTVDEAAFGYNAALLSQTGRDQNGRFLPIFVLSTNGTDWRTPITQYYLAGLFKIFDPSVFLLRFSSVIIAVLSVFGTYFLARMLLSPRAALFAGLFVALTPLVMIQAHMGLDNIMPVPFVIIWLVGLLNYRGKRGLKWLVVSALALGFSFYSYKGMRAIVPIWVILTTLWLKRDRLIFLSAIAPFFLVIPLLERYYAGAILGGSSPGINNIYDFLSPYLSSFDISYLFIRGDITDFHSTGRHGMLLLASLPSIITGVYAATKSKNNFFRFVLLTLFLGPLLYGTVGSTHRFSRLMALIPLFAILTGLGFDYLSHLKFKFSGPILPAIIILFLINFIDFYKFYLTQYPSVTFNLFGSLQNFHDIERFAAEAKSKGLTPFVEEHSSTGGGESIKFFETIYFGRLLPVVSDNQATPKGTILLTNRKEIPNMKEIENIERVQYYIQVGIL</sequence>
<dbReference type="STRING" id="1817722.A2703_00020"/>
<keyword evidence="2" id="KW-1003">Cell membrane</keyword>
<feature type="transmembrane region" description="Helical" evidence="8">
    <location>
        <begin position="271"/>
        <end position="290"/>
    </location>
</feature>
<evidence type="ECO:0000313" key="11">
    <source>
        <dbReference type="Proteomes" id="UP000177979"/>
    </source>
</evidence>
<dbReference type="InterPro" id="IPR038731">
    <property type="entry name" value="RgtA/B/C-like"/>
</dbReference>
<evidence type="ECO:0000256" key="4">
    <source>
        <dbReference type="ARBA" id="ARBA00022679"/>
    </source>
</evidence>
<comment type="caution">
    <text evidence="10">The sequence shown here is derived from an EMBL/GenBank/DDBJ whole genome shotgun (WGS) entry which is preliminary data.</text>
</comment>
<keyword evidence="6 8" id="KW-1133">Transmembrane helix</keyword>
<evidence type="ECO:0000256" key="3">
    <source>
        <dbReference type="ARBA" id="ARBA00022676"/>
    </source>
</evidence>
<dbReference type="GO" id="GO:0005886">
    <property type="term" value="C:plasma membrane"/>
    <property type="evidence" value="ECO:0007669"/>
    <property type="project" value="UniProtKB-SubCell"/>
</dbReference>
<evidence type="ECO:0000256" key="2">
    <source>
        <dbReference type="ARBA" id="ARBA00022475"/>
    </source>
</evidence>
<feature type="transmembrane region" description="Helical" evidence="8">
    <location>
        <begin position="206"/>
        <end position="227"/>
    </location>
</feature>
<feature type="transmembrane region" description="Helical" evidence="8">
    <location>
        <begin position="118"/>
        <end position="137"/>
    </location>
</feature>
<name>A0A1F5EVC7_9BACT</name>
<feature type="transmembrane region" description="Helical" evidence="8">
    <location>
        <begin position="90"/>
        <end position="111"/>
    </location>
</feature>
<accession>A0A1F5EVC7</accession>
<feature type="transmembrane region" description="Helical" evidence="8">
    <location>
        <begin position="143"/>
        <end position="161"/>
    </location>
</feature>
<feature type="domain" description="Glycosyltransferase RgtA/B/C/D-like" evidence="9">
    <location>
        <begin position="71"/>
        <end position="221"/>
    </location>
</feature>
<evidence type="ECO:0000259" key="9">
    <source>
        <dbReference type="Pfam" id="PF13231"/>
    </source>
</evidence>
<evidence type="ECO:0000256" key="7">
    <source>
        <dbReference type="ARBA" id="ARBA00023136"/>
    </source>
</evidence>
<keyword evidence="7 8" id="KW-0472">Membrane</keyword>
<dbReference type="GO" id="GO:0016763">
    <property type="term" value="F:pentosyltransferase activity"/>
    <property type="evidence" value="ECO:0007669"/>
    <property type="project" value="TreeGrafter"/>
</dbReference>
<feature type="transmembrane region" description="Helical" evidence="8">
    <location>
        <begin position="353"/>
        <end position="372"/>
    </location>
</feature>
<feature type="transmembrane region" description="Helical" evidence="8">
    <location>
        <begin position="297"/>
        <end position="315"/>
    </location>
</feature>
<reference evidence="10 11" key="1">
    <citation type="journal article" date="2016" name="Nat. Commun.">
        <title>Thousands of microbial genomes shed light on interconnected biogeochemical processes in an aquifer system.</title>
        <authorList>
            <person name="Anantharaman K."/>
            <person name="Brown C.T."/>
            <person name="Hug L.A."/>
            <person name="Sharon I."/>
            <person name="Castelle C.J."/>
            <person name="Probst A.J."/>
            <person name="Thomas B.C."/>
            <person name="Singh A."/>
            <person name="Wilkins M.J."/>
            <person name="Karaoz U."/>
            <person name="Brodie E.L."/>
            <person name="Williams K.H."/>
            <person name="Hubbard S.S."/>
            <person name="Banfield J.F."/>
        </authorList>
    </citation>
    <scope>NUCLEOTIDE SEQUENCE [LARGE SCALE GENOMIC DNA]</scope>
</reference>
<dbReference type="Pfam" id="PF13231">
    <property type="entry name" value="PMT_2"/>
    <property type="match status" value="1"/>
</dbReference>
<organism evidence="10 11">
    <name type="scientific">Candidatus Collierbacteria bacterium RIFCSPHIGHO2_01_FULL_50_25</name>
    <dbReference type="NCBI Taxonomy" id="1817722"/>
    <lineage>
        <taxon>Bacteria</taxon>
        <taxon>Candidatus Collieribacteriota</taxon>
    </lineage>
</organism>